<dbReference type="KEGG" id="ssan:NX02_20945"/>
<keyword evidence="2" id="KW-1185">Reference proteome</keyword>
<accession>W0AJI5</accession>
<name>W0AJI5_9SPHN</name>
<sequence>MRISAPRCAFSPAARFRQGEAGDEGVMVQADDRCCSAQSLKLATWATKGRLVRGRPGSPRVPGRPDGLIGSAVSARRAAIVPPAQERSEQMQTATAPIATSVFRVRDFSTWASPLQAIVFA</sequence>
<dbReference type="AlphaFoldDB" id="W0AJI5"/>
<dbReference type="EMBL" id="CP006644">
    <property type="protein sequence ID" value="AHE55830.1"/>
    <property type="molecule type" value="Genomic_DNA"/>
</dbReference>
<gene>
    <name evidence="1" type="ORF">NX02_20945</name>
</gene>
<dbReference type="Proteomes" id="UP000018851">
    <property type="component" value="Chromosome"/>
</dbReference>
<dbReference type="HOGENOM" id="CLU_2036557_0_0_5"/>
<reference evidence="1 2" key="1">
    <citation type="submission" date="2013-07" db="EMBL/GenBank/DDBJ databases">
        <title>Completed genome of Sphingomonas sanxanigenens NX02.</title>
        <authorList>
            <person name="Ma T."/>
            <person name="Huang H."/>
            <person name="Wu M."/>
            <person name="Li X."/>
            <person name="Li G."/>
        </authorList>
    </citation>
    <scope>NUCLEOTIDE SEQUENCE [LARGE SCALE GENOMIC DNA]</scope>
    <source>
        <strain evidence="1 2">NX02</strain>
    </source>
</reference>
<protein>
    <submittedName>
        <fullName evidence="1">Uncharacterized protein</fullName>
    </submittedName>
</protein>
<proteinExistence type="predicted"/>
<evidence type="ECO:0000313" key="2">
    <source>
        <dbReference type="Proteomes" id="UP000018851"/>
    </source>
</evidence>
<evidence type="ECO:0000313" key="1">
    <source>
        <dbReference type="EMBL" id="AHE55830.1"/>
    </source>
</evidence>
<organism evidence="1 2">
    <name type="scientific">Sphingomonas sanxanigenens DSM 19645 = NX02</name>
    <dbReference type="NCBI Taxonomy" id="1123269"/>
    <lineage>
        <taxon>Bacteria</taxon>
        <taxon>Pseudomonadati</taxon>
        <taxon>Pseudomonadota</taxon>
        <taxon>Alphaproteobacteria</taxon>
        <taxon>Sphingomonadales</taxon>
        <taxon>Sphingomonadaceae</taxon>
        <taxon>Sphingomonas</taxon>
    </lineage>
</organism>